<dbReference type="KEGG" id="pbr:PB2503_12784"/>
<comment type="similarity">
    <text evidence="2 7 10">Belongs to the citrate synthase family.</text>
</comment>
<evidence type="ECO:0000256" key="3">
    <source>
        <dbReference type="ARBA" id="ARBA00022532"/>
    </source>
</evidence>
<dbReference type="GO" id="GO:0005737">
    <property type="term" value="C:cytoplasm"/>
    <property type="evidence" value="ECO:0007669"/>
    <property type="project" value="InterPro"/>
</dbReference>
<dbReference type="Pfam" id="PF00285">
    <property type="entry name" value="Citrate_synt"/>
    <property type="match status" value="1"/>
</dbReference>
<dbReference type="InterPro" id="IPR036969">
    <property type="entry name" value="Citrate_synthase_sf"/>
</dbReference>
<dbReference type="Gene3D" id="1.10.580.10">
    <property type="entry name" value="Citrate Synthase, domain 1"/>
    <property type="match status" value="1"/>
</dbReference>
<dbReference type="PANTHER" id="PTHR42871">
    <property type="entry name" value="CITRATE SYNTHASE"/>
    <property type="match status" value="1"/>
</dbReference>
<name>E0TG23_PARBH</name>
<dbReference type="Gene3D" id="1.10.230.10">
    <property type="entry name" value="Cytochrome P450-Terp, domain 2"/>
    <property type="match status" value="1"/>
</dbReference>
<evidence type="ECO:0000256" key="5">
    <source>
        <dbReference type="ARBA" id="ARBA00049288"/>
    </source>
</evidence>
<evidence type="ECO:0000256" key="2">
    <source>
        <dbReference type="ARBA" id="ARBA00010566"/>
    </source>
</evidence>
<dbReference type="Gene3D" id="2.20.28.60">
    <property type="match status" value="1"/>
</dbReference>
<accession>E0TG23</accession>
<dbReference type="InterPro" id="IPR016142">
    <property type="entry name" value="Citrate_synth-like_lrg_a-sub"/>
</dbReference>
<dbReference type="STRING" id="314260.PB2503_12784"/>
<dbReference type="InterPro" id="IPR024176">
    <property type="entry name" value="Citrate_synthase_bac-typ"/>
</dbReference>
<dbReference type="GO" id="GO:0036440">
    <property type="term" value="F:citrate synthase activity"/>
    <property type="evidence" value="ECO:0007669"/>
    <property type="project" value="UniProtKB-EC"/>
</dbReference>
<keyword evidence="12" id="KW-1185">Reference proteome</keyword>
<evidence type="ECO:0000256" key="9">
    <source>
        <dbReference type="RuleBase" id="RU003370"/>
    </source>
</evidence>
<dbReference type="FunFam" id="1.10.230.10:FF:000002">
    <property type="entry name" value="Citrate synthase"/>
    <property type="match status" value="1"/>
</dbReference>
<dbReference type="PROSITE" id="PS00480">
    <property type="entry name" value="CITRATE_SYNTHASE"/>
    <property type="match status" value="1"/>
</dbReference>
<comment type="catalytic activity">
    <reaction evidence="5 9">
        <text>oxaloacetate + acetyl-CoA + H2O = citrate + CoA + H(+)</text>
        <dbReference type="Rhea" id="RHEA:16845"/>
        <dbReference type="ChEBI" id="CHEBI:15377"/>
        <dbReference type="ChEBI" id="CHEBI:15378"/>
        <dbReference type="ChEBI" id="CHEBI:16452"/>
        <dbReference type="ChEBI" id="CHEBI:16947"/>
        <dbReference type="ChEBI" id="CHEBI:57287"/>
        <dbReference type="ChEBI" id="CHEBI:57288"/>
        <dbReference type="EC" id="2.3.3.16"/>
    </reaction>
</comment>
<dbReference type="NCBIfam" id="NF004126">
    <property type="entry name" value="PRK05614.1"/>
    <property type="match status" value="1"/>
</dbReference>
<evidence type="ECO:0000256" key="8">
    <source>
        <dbReference type="PIRSR" id="PIRSR001369-1"/>
    </source>
</evidence>
<organism evidence="11 12">
    <name type="scientific">Parvularcula bermudensis (strain ATCC BAA-594 / HTCC2503 / KCTC 12087)</name>
    <dbReference type="NCBI Taxonomy" id="314260"/>
    <lineage>
        <taxon>Bacteria</taxon>
        <taxon>Pseudomonadati</taxon>
        <taxon>Pseudomonadota</taxon>
        <taxon>Alphaproteobacteria</taxon>
        <taxon>Parvularculales</taxon>
        <taxon>Parvularculaceae</taxon>
        <taxon>Parvularcula</taxon>
    </lineage>
</organism>
<dbReference type="PIRSF" id="PIRSF001369">
    <property type="entry name" value="Citrate_synth"/>
    <property type="match status" value="1"/>
</dbReference>
<sequence length="429" mass="48026">MKSTLNQTGTATLDGKEFPVYSPTHGNDVIDIRALGKETGKFTFDPGYTSTASCESKITFIDGDEGILLYRGFPIDELAEQSDFIETAYLLLHGELPSMSELKNFRSNITYHTMVHEHFKGFMDGFRRDAHPMAVMCGAVGALSAFYHDSTDISNPDHREISTHRMIAKMPTIAAMAYKYNIGQPFIHPLNDLHYTENFLRMCFAVPAEEWKINKVCAGALDKIFILHMDHEQNASTSTVRLAGSSGANPFAAIAAGIACLWGPAHGGANEAALRMLMQIGTVDKIPEYIARAKDKSDPFRLMGFGHRVYKNFDPRAKVMKKACHEVLEALDIKDPLFDVAKELERIALEDEYFVEKKLYPNIDFYSGITLRALGFPTEMFTALFALARTVGWIAQWSEMLEDPNQKIGRPRQIYTGAAKRSFVPLAQR</sequence>
<dbReference type="OrthoDB" id="9800864at2"/>
<dbReference type="UniPathway" id="UPA00223">
    <property type="reaction ID" value="UER00717"/>
</dbReference>
<dbReference type="HOGENOM" id="CLU_025068_0_0_5"/>
<evidence type="ECO:0000256" key="10">
    <source>
        <dbReference type="RuleBase" id="RU003406"/>
    </source>
</evidence>
<keyword evidence="4 7" id="KW-0808">Transferase</keyword>
<evidence type="ECO:0000256" key="1">
    <source>
        <dbReference type="ARBA" id="ARBA00004751"/>
    </source>
</evidence>
<dbReference type="PRINTS" id="PR00143">
    <property type="entry name" value="CITRTSNTHASE"/>
</dbReference>
<evidence type="ECO:0000256" key="4">
    <source>
        <dbReference type="ARBA" id="ARBA00022679"/>
    </source>
</evidence>
<dbReference type="GO" id="GO:0006099">
    <property type="term" value="P:tricarboxylic acid cycle"/>
    <property type="evidence" value="ECO:0007669"/>
    <property type="project" value="UniProtKB-UniRule"/>
</dbReference>
<reference evidence="12" key="1">
    <citation type="submission" date="2010-08" db="EMBL/GenBank/DDBJ databases">
        <title>Genome sequence of Parvularcula bermudensis HTCC2503.</title>
        <authorList>
            <person name="Kang D.-M."/>
            <person name="Oh H.-M."/>
            <person name="Cho J.-C."/>
        </authorList>
    </citation>
    <scope>NUCLEOTIDE SEQUENCE [LARGE SCALE GENOMIC DNA]</scope>
    <source>
        <strain evidence="12">ATCC BAA-594 / HTCC2503 / KCTC 12087</strain>
    </source>
</reference>
<feature type="active site" evidence="8">
    <location>
        <position position="364"/>
    </location>
</feature>
<keyword evidence="3 9" id="KW-0816">Tricarboxylic acid cycle</keyword>
<evidence type="ECO:0000256" key="6">
    <source>
        <dbReference type="NCBIfam" id="TIGR01798"/>
    </source>
</evidence>
<dbReference type="Proteomes" id="UP000001302">
    <property type="component" value="Chromosome"/>
</dbReference>
<evidence type="ECO:0000256" key="7">
    <source>
        <dbReference type="PIRNR" id="PIRNR001369"/>
    </source>
</evidence>
<evidence type="ECO:0000313" key="12">
    <source>
        <dbReference type="Proteomes" id="UP000001302"/>
    </source>
</evidence>
<dbReference type="InterPro" id="IPR016143">
    <property type="entry name" value="Citrate_synth-like_sm_a-sub"/>
</dbReference>
<comment type="pathway">
    <text evidence="1 9">Carbohydrate metabolism; tricarboxylic acid cycle; isocitrate from oxaloacetate: step 1/2.</text>
</comment>
<dbReference type="PANTHER" id="PTHR42871:SF1">
    <property type="entry name" value="CITRATE SYNTHASE"/>
    <property type="match status" value="1"/>
</dbReference>
<dbReference type="NCBIfam" id="TIGR01798">
    <property type="entry name" value="cit_synth_I"/>
    <property type="match status" value="1"/>
</dbReference>
<dbReference type="SUPFAM" id="SSF48256">
    <property type="entry name" value="Citrate synthase"/>
    <property type="match status" value="1"/>
</dbReference>
<feature type="active site" evidence="8">
    <location>
        <position position="307"/>
    </location>
</feature>
<protein>
    <recommendedName>
        <fullName evidence="6 7">Citrate synthase</fullName>
    </recommendedName>
</protein>
<dbReference type="EMBL" id="CP002156">
    <property type="protein sequence ID" value="ADM10594.1"/>
    <property type="molecule type" value="Genomic_DNA"/>
</dbReference>
<dbReference type="InterPro" id="IPR019810">
    <property type="entry name" value="Citrate_synthase_AS"/>
</dbReference>
<dbReference type="CDD" id="cd06114">
    <property type="entry name" value="EcCS_like"/>
    <property type="match status" value="1"/>
</dbReference>
<gene>
    <name evidence="11" type="ordered locus">PB2503_12784</name>
</gene>
<proteinExistence type="inferred from homology"/>
<evidence type="ECO:0000313" key="11">
    <source>
        <dbReference type="EMBL" id="ADM10594.1"/>
    </source>
</evidence>
<dbReference type="InterPro" id="IPR010953">
    <property type="entry name" value="Citrate_synthase_typ-I"/>
</dbReference>
<reference evidence="11 12" key="2">
    <citation type="journal article" date="2011" name="J. Bacteriol.">
        <title>Complete genome sequence of strain HTCC2503T of Parvularcula bermudensis, the type species of the order "Parvularculales" in the class Alphaproteobacteria.</title>
        <authorList>
            <person name="Oh H.M."/>
            <person name="Kang I."/>
            <person name="Vergin K.L."/>
            <person name="Kang D."/>
            <person name="Rhee K.H."/>
            <person name="Giovannoni S.J."/>
            <person name="Cho J.C."/>
        </authorList>
    </citation>
    <scope>NUCLEOTIDE SEQUENCE [LARGE SCALE GENOMIC DNA]</scope>
    <source>
        <strain evidence="12">ATCC BAA-594 / HTCC2503 / KCTC 12087</strain>
    </source>
</reference>
<dbReference type="eggNOG" id="COG0372">
    <property type="taxonomic scope" value="Bacteria"/>
</dbReference>
<dbReference type="InterPro" id="IPR002020">
    <property type="entry name" value="Citrate_synthase"/>
</dbReference>
<dbReference type="AlphaFoldDB" id="E0TG23"/>
<dbReference type="RefSeq" id="WP_013301568.1">
    <property type="nucleotide sequence ID" value="NC_014414.1"/>
</dbReference>